<evidence type="ECO:0000256" key="9">
    <source>
        <dbReference type="ARBA" id="ARBA00022755"/>
    </source>
</evidence>
<dbReference type="InterPro" id="IPR036676">
    <property type="entry name" value="PurM-like_C_sf"/>
</dbReference>
<keyword evidence="5" id="KW-0963">Cytoplasm</keyword>
<evidence type="ECO:0000256" key="11">
    <source>
        <dbReference type="ARBA" id="ARBA00022842"/>
    </source>
</evidence>
<dbReference type="Pfam" id="PF22689">
    <property type="entry name" value="FGAR-AT_PurM_N-like"/>
    <property type="match status" value="1"/>
</dbReference>
<keyword evidence="11" id="KW-0460">Magnesium</keyword>
<evidence type="ECO:0000256" key="5">
    <source>
        <dbReference type="ARBA" id="ARBA00022490"/>
    </source>
</evidence>
<evidence type="ECO:0000256" key="14">
    <source>
        <dbReference type="ARBA" id="ARBA00032632"/>
    </source>
</evidence>
<evidence type="ECO:0000256" key="17">
    <source>
        <dbReference type="ARBA" id="ARBA00071729"/>
    </source>
</evidence>
<evidence type="ECO:0000256" key="4">
    <source>
        <dbReference type="ARBA" id="ARBA00012747"/>
    </source>
</evidence>
<keyword evidence="12" id="KW-0315">Glutamine amidotransferase</keyword>
<keyword evidence="8" id="KW-0547">Nucleotide-binding</keyword>
<evidence type="ECO:0000256" key="16">
    <source>
        <dbReference type="ARBA" id="ARBA00057317"/>
    </source>
</evidence>
<dbReference type="Gene3D" id="3.30.1330.10">
    <property type="entry name" value="PurM-like, N-terminal domain"/>
    <property type="match status" value="2"/>
</dbReference>
<dbReference type="Proteomes" id="UP000094236">
    <property type="component" value="Unassembled WGS sequence"/>
</dbReference>
<evidence type="ECO:0000313" key="23">
    <source>
        <dbReference type="Proteomes" id="UP000094236"/>
    </source>
</evidence>
<name>A0A1E4U3P5_PACTA</name>
<dbReference type="NCBIfam" id="TIGR01735">
    <property type="entry name" value="FGAM_synt"/>
    <property type="match status" value="1"/>
</dbReference>
<feature type="domain" description="FGAR-AT PurM N-terminal-like" evidence="21">
    <location>
        <begin position="701"/>
        <end position="859"/>
    </location>
</feature>
<dbReference type="InterPro" id="IPR041609">
    <property type="entry name" value="PurL_linker"/>
</dbReference>
<dbReference type="SUPFAM" id="SSF55326">
    <property type="entry name" value="PurM N-terminal domain-like"/>
    <property type="match status" value="2"/>
</dbReference>
<dbReference type="Gene3D" id="1.10.8.750">
    <property type="entry name" value="Phosphoribosylformylglycinamidine synthase, linker domain"/>
    <property type="match status" value="1"/>
</dbReference>
<comment type="catalytic activity">
    <reaction evidence="15">
        <text>N(2)-formyl-N(1)-(5-phospho-beta-D-ribosyl)glycinamide + L-glutamine + ATP + H2O = 2-formamido-N(1)-(5-O-phospho-beta-D-ribosyl)acetamidine + L-glutamate + ADP + phosphate + H(+)</text>
        <dbReference type="Rhea" id="RHEA:17129"/>
        <dbReference type="ChEBI" id="CHEBI:15377"/>
        <dbReference type="ChEBI" id="CHEBI:15378"/>
        <dbReference type="ChEBI" id="CHEBI:29985"/>
        <dbReference type="ChEBI" id="CHEBI:30616"/>
        <dbReference type="ChEBI" id="CHEBI:43474"/>
        <dbReference type="ChEBI" id="CHEBI:58359"/>
        <dbReference type="ChEBI" id="CHEBI:147286"/>
        <dbReference type="ChEBI" id="CHEBI:147287"/>
        <dbReference type="ChEBI" id="CHEBI:456216"/>
        <dbReference type="EC" id="6.3.5.3"/>
    </reaction>
</comment>
<dbReference type="Pfam" id="PF02769">
    <property type="entry name" value="AIRS_C"/>
    <property type="match status" value="2"/>
</dbReference>
<dbReference type="GO" id="GO:0005524">
    <property type="term" value="F:ATP binding"/>
    <property type="evidence" value="ECO:0007669"/>
    <property type="project" value="UniProtKB-KW"/>
</dbReference>
<dbReference type="SUPFAM" id="SSF52317">
    <property type="entry name" value="Class I glutamine amidotransferase-like"/>
    <property type="match status" value="1"/>
</dbReference>
<dbReference type="FunFam" id="3.30.1330.10:FF:000005">
    <property type="entry name" value="Phosphoribosylformylglycinamidine synthase"/>
    <property type="match status" value="1"/>
</dbReference>
<evidence type="ECO:0000259" key="19">
    <source>
        <dbReference type="Pfam" id="PF18072"/>
    </source>
</evidence>
<dbReference type="InterPro" id="IPR036921">
    <property type="entry name" value="PurM-like_N_sf"/>
</dbReference>
<organism evidence="22 23">
    <name type="scientific">Pachysolen tannophilus NRRL Y-2460</name>
    <dbReference type="NCBI Taxonomy" id="669874"/>
    <lineage>
        <taxon>Eukaryota</taxon>
        <taxon>Fungi</taxon>
        <taxon>Dikarya</taxon>
        <taxon>Ascomycota</taxon>
        <taxon>Saccharomycotina</taxon>
        <taxon>Pichiomycetes</taxon>
        <taxon>Pachysolenaceae</taxon>
        <taxon>Pachysolen</taxon>
    </lineage>
</organism>
<dbReference type="Pfam" id="PF13507">
    <property type="entry name" value="GATase_5"/>
    <property type="match status" value="1"/>
</dbReference>
<dbReference type="GO" id="GO:0004642">
    <property type="term" value="F:phosphoribosylformylglycinamidine synthase activity"/>
    <property type="evidence" value="ECO:0007669"/>
    <property type="project" value="UniProtKB-EC"/>
</dbReference>
<evidence type="ECO:0000256" key="15">
    <source>
        <dbReference type="ARBA" id="ARBA00052585"/>
    </source>
</evidence>
<proteinExistence type="inferred from homology"/>
<dbReference type="EMBL" id="KV454011">
    <property type="protein sequence ID" value="ODV98626.1"/>
    <property type="molecule type" value="Genomic_DNA"/>
</dbReference>
<dbReference type="CDD" id="cd01740">
    <property type="entry name" value="GATase1_FGAR_AT"/>
    <property type="match status" value="1"/>
</dbReference>
<dbReference type="SUPFAM" id="SSF56042">
    <property type="entry name" value="PurM C-terminal domain-like"/>
    <property type="match status" value="2"/>
</dbReference>
<dbReference type="SMART" id="SM01211">
    <property type="entry name" value="GATase_5"/>
    <property type="match status" value="1"/>
</dbReference>
<feature type="domain" description="Phosphoribosylformylglycinamidine synthase N-terminal" evidence="20">
    <location>
        <begin position="44"/>
        <end position="188"/>
    </location>
</feature>
<protein>
    <recommendedName>
        <fullName evidence="17">Phosphoribosylformylglycinamidine synthase</fullName>
        <ecNumber evidence="4">6.3.5.3</ecNumber>
    </recommendedName>
    <alternativeName>
        <fullName evidence="14">Formylglycinamide ribonucleotide amidotransferase</fullName>
    </alternativeName>
    <alternativeName>
        <fullName evidence="13">Formylglycinamide ribotide amidotransferase</fullName>
    </alternativeName>
</protein>
<reference evidence="23" key="1">
    <citation type="submission" date="2016-05" db="EMBL/GenBank/DDBJ databases">
        <title>Comparative genomics of biotechnologically important yeasts.</title>
        <authorList>
            <consortium name="DOE Joint Genome Institute"/>
            <person name="Riley R."/>
            <person name="Haridas S."/>
            <person name="Wolfe K.H."/>
            <person name="Lopes M.R."/>
            <person name="Hittinger C.T."/>
            <person name="Goker M."/>
            <person name="Salamov A."/>
            <person name="Wisecaver J."/>
            <person name="Long T.M."/>
            <person name="Aerts A.L."/>
            <person name="Barry K."/>
            <person name="Choi C."/>
            <person name="Clum A."/>
            <person name="Coughlan A.Y."/>
            <person name="Deshpande S."/>
            <person name="Douglass A.P."/>
            <person name="Hanson S.J."/>
            <person name="Klenk H.-P."/>
            <person name="Labutti K."/>
            <person name="Lapidus A."/>
            <person name="Lindquist E."/>
            <person name="Lipzen A."/>
            <person name="Meier-Kolthoff J.P."/>
            <person name="Ohm R.A."/>
            <person name="Otillar R.P."/>
            <person name="Pangilinan J."/>
            <person name="Peng Y."/>
            <person name="Rokas A."/>
            <person name="Rosa C.A."/>
            <person name="Scheuner C."/>
            <person name="Sibirny A.A."/>
            <person name="Slot J.C."/>
            <person name="Stielow J.B."/>
            <person name="Sun H."/>
            <person name="Kurtzman C.P."/>
            <person name="Blackwell M."/>
            <person name="Grigoriev I.V."/>
            <person name="Jeffries T.W."/>
        </authorList>
    </citation>
    <scope>NUCLEOTIDE SEQUENCE [LARGE SCALE GENOMIC DNA]</scope>
    <source>
        <strain evidence="23">NRRL Y-2460</strain>
    </source>
</reference>
<keyword evidence="6" id="KW-0436">Ligase</keyword>
<dbReference type="HAMAP" id="MF_00419">
    <property type="entry name" value="PurL_1"/>
    <property type="match status" value="1"/>
</dbReference>
<dbReference type="GO" id="GO:0046872">
    <property type="term" value="F:metal ion binding"/>
    <property type="evidence" value="ECO:0007669"/>
    <property type="project" value="UniProtKB-KW"/>
</dbReference>
<dbReference type="CDD" id="cd02204">
    <property type="entry name" value="PurL_repeat2"/>
    <property type="match status" value="1"/>
</dbReference>
<evidence type="ECO:0000256" key="8">
    <source>
        <dbReference type="ARBA" id="ARBA00022741"/>
    </source>
</evidence>
<evidence type="ECO:0000259" key="18">
    <source>
        <dbReference type="Pfam" id="PF02769"/>
    </source>
</evidence>
<evidence type="ECO:0000256" key="7">
    <source>
        <dbReference type="ARBA" id="ARBA00022723"/>
    </source>
</evidence>
<keyword evidence="9" id="KW-0658">Purine biosynthesis</keyword>
<dbReference type="PANTHER" id="PTHR10099">
    <property type="entry name" value="PHOSPHORIBOSYLFORMYLGLYCINAMIDINE SYNTHASE"/>
    <property type="match status" value="1"/>
</dbReference>
<evidence type="ECO:0000256" key="2">
    <source>
        <dbReference type="ARBA" id="ARBA00004920"/>
    </source>
</evidence>
<accession>A0A1E4U3P5</accession>
<evidence type="ECO:0000259" key="21">
    <source>
        <dbReference type="Pfam" id="PF22689"/>
    </source>
</evidence>
<keyword evidence="7" id="KW-0479">Metal-binding</keyword>
<dbReference type="FunFam" id="3.40.50.880:FF:000008">
    <property type="entry name" value="Phosphoribosylformylglycinamidine synthase"/>
    <property type="match status" value="1"/>
</dbReference>
<dbReference type="OrthoDB" id="6666987at2759"/>
<evidence type="ECO:0000256" key="3">
    <source>
        <dbReference type="ARBA" id="ARBA00008608"/>
    </source>
</evidence>
<dbReference type="InterPro" id="IPR010073">
    <property type="entry name" value="PurL_large"/>
</dbReference>
<dbReference type="Gene3D" id="3.90.650.10">
    <property type="entry name" value="PurM-like C-terminal domain"/>
    <property type="match status" value="2"/>
</dbReference>
<evidence type="ECO:0000256" key="6">
    <source>
        <dbReference type="ARBA" id="ARBA00022598"/>
    </source>
</evidence>
<dbReference type="FunFam" id="3.30.1330.10:FF:000002">
    <property type="entry name" value="Phosphoribosylformylglycinamidine synthase"/>
    <property type="match status" value="1"/>
</dbReference>
<feature type="domain" description="Phosphoribosylformylglycinamidine synthase linker" evidence="19">
    <location>
        <begin position="218"/>
        <end position="267"/>
    </location>
</feature>
<comment type="subcellular location">
    <subcellularLocation>
        <location evidence="1">Cytoplasm</location>
    </subcellularLocation>
</comment>
<dbReference type="PANTHER" id="PTHR10099:SF1">
    <property type="entry name" value="PHOSPHORIBOSYLFORMYLGLYCINAMIDINE SYNTHASE"/>
    <property type="match status" value="1"/>
</dbReference>
<feature type="domain" description="PurM-like C-terminal" evidence="18">
    <location>
        <begin position="484"/>
        <end position="641"/>
    </location>
</feature>
<keyword evidence="10" id="KW-0067">ATP-binding</keyword>
<dbReference type="Pfam" id="PF18076">
    <property type="entry name" value="FGAR-AT_N"/>
    <property type="match status" value="1"/>
</dbReference>
<evidence type="ECO:0000259" key="20">
    <source>
        <dbReference type="Pfam" id="PF18076"/>
    </source>
</evidence>
<dbReference type="NCBIfam" id="NF003672">
    <property type="entry name" value="PRK05297.1"/>
    <property type="match status" value="1"/>
</dbReference>
<dbReference type="InterPro" id="IPR010918">
    <property type="entry name" value="PurM-like_C_dom"/>
</dbReference>
<comment type="pathway">
    <text evidence="2">Purine metabolism; IMP biosynthesis via de novo pathway; 5-amino-1-(5-phospho-D-ribosyl)imidazole from N(2)-formyl-N(1)-(5-phospho-D-ribosyl)glycinamide: step 1/2.</text>
</comment>
<dbReference type="SUPFAM" id="SSF82697">
    <property type="entry name" value="PurS-like"/>
    <property type="match status" value="1"/>
</dbReference>
<dbReference type="CDD" id="cd02203">
    <property type="entry name" value="PurL_repeat1"/>
    <property type="match status" value="1"/>
</dbReference>
<dbReference type="GO" id="GO:0005737">
    <property type="term" value="C:cytoplasm"/>
    <property type="evidence" value="ECO:0007669"/>
    <property type="project" value="UniProtKB-SubCell"/>
</dbReference>
<dbReference type="InterPro" id="IPR029062">
    <property type="entry name" value="Class_I_gatase-like"/>
</dbReference>
<dbReference type="InterPro" id="IPR040707">
    <property type="entry name" value="FGAR-AT_N"/>
</dbReference>
<comment type="function">
    <text evidence="16">Phosphoribosylformylglycinamidine synthase involved in the purines biosynthetic pathway. Catalyzes the ATP-dependent conversion of formylglycinamide ribonucleotide (FGAR) and glutamine to yield formylglycinamidine ribonucleotide (FGAM) and glutamate.</text>
</comment>
<dbReference type="STRING" id="669874.A0A1E4U3P5"/>
<comment type="similarity">
    <text evidence="3">In the N-terminal section; belongs to the FGAMS family.</text>
</comment>
<dbReference type="Gene3D" id="3.40.50.880">
    <property type="match status" value="1"/>
</dbReference>
<dbReference type="SUPFAM" id="SSF109736">
    <property type="entry name" value="FGAM synthase PurL, linker domain"/>
    <property type="match status" value="1"/>
</dbReference>
<dbReference type="InterPro" id="IPR055181">
    <property type="entry name" value="FGAR-AT_PurM_N-like"/>
</dbReference>
<feature type="domain" description="PurM-like C-terminal" evidence="18">
    <location>
        <begin position="880"/>
        <end position="1009"/>
    </location>
</feature>
<dbReference type="FunFam" id="1.10.8.750:FF:000002">
    <property type="entry name" value="Phosphoribosylformylglycinamidine synthase"/>
    <property type="match status" value="1"/>
</dbReference>
<evidence type="ECO:0000256" key="13">
    <source>
        <dbReference type="ARBA" id="ARBA00029823"/>
    </source>
</evidence>
<dbReference type="Pfam" id="PF18072">
    <property type="entry name" value="FGAR-AT_linker"/>
    <property type="match status" value="1"/>
</dbReference>
<dbReference type="GO" id="GO:0006189">
    <property type="term" value="P:'de novo' IMP biosynthetic process"/>
    <property type="evidence" value="ECO:0007669"/>
    <property type="project" value="UniProtKB-UniPathway"/>
</dbReference>
<gene>
    <name evidence="22" type="ORF">PACTADRAFT_48346</name>
</gene>
<keyword evidence="23" id="KW-1185">Reference proteome</keyword>
<dbReference type="EC" id="6.3.5.3" evidence="4"/>
<dbReference type="FunFam" id="3.90.650.10:FF:000002">
    <property type="entry name" value="Phosphoribosylformylglycinamidine synthase"/>
    <property type="match status" value="1"/>
</dbReference>
<evidence type="ECO:0000256" key="1">
    <source>
        <dbReference type="ARBA" id="ARBA00004496"/>
    </source>
</evidence>
<dbReference type="InterPro" id="IPR036604">
    <property type="entry name" value="PurS-like_sf"/>
</dbReference>
<evidence type="ECO:0000256" key="12">
    <source>
        <dbReference type="ARBA" id="ARBA00022962"/>
    </source>
</evidence>
<evidence type="ECO:0000256" key="10">
    <source>
        <dbReference type="ARBA" id="ARBA00022840"/>
    </source>
</evidence>
<sequence>MSAASKLLILPGPQALSQFRVNNLAADINKSVNSDVVTSIKSCYIHYIDLHDDVASLDDEYLLKLKKLLEYDTPLNAVNDIEAEKLLKLIQLTGDLNNFNDQDFFLQNKNTYVLRVLPRPGTISPWSSKATNIIEVCGLNSHVNRIERGLAIMISVRPGFPIIDHLLTNNFQSLASIYDRMTQTLYYNTLPGYKNLFESHDPRPLVSIDLLNSKENLIKANKIMGLALDNSEIDYLIEAFTKIIGRNPTDVELFMFAQVNSEHCRHKIFNASWTIDDLPKPNTLFKMIRNTEQLNHQYTISAYSDNAAIYEGVEGFIFTPDLKNDHKWSSKKELVHTLIKVETHNHPTAVSPFPGAATGSGGEIRDEGAVGRGSKSKCGLSGFSVSDLLIPTLQQPWELKDIGKPDHIASPLDIMIEAPLGSAAFNNEFGRPCINGYFRTLTTEVTNFDGNSEIRGFHKPIMLAGGMGAIRPQLALKTDFKITPGAAIIVLGGQSMLIGLGGGAASSVSSGEGSADLDFASVQRGNPEMQRRAQQVIDACVSLGSSNPIQSIHDVGAGGLSNALPELVHDNGLGAKFELRDILSLEPGMSPMEIWCNESQERYVLAVAQQDLELFKEICTRERAPYAVVGHATSEEKLILTDRLLGSKPIDLEMSILFGKPPKMSRTDLTRPLKLSEVILPSNVSVESALDRVLQLPSVGSKSFLITIGDRSVTGLVDRDQFVGPWQVPVADVGVTGTSLGDGILKTGDALALGEKPTLALISPKASSKMCVAESLLNLVAADIRSLESVKLSANWMSAASHPGEGSALYEAVQAIGLDLCPDLGISIPVGKDSMSMKMKWGDKKEVVAPLSLVITAFSSVKDTSNTWTPELQHEDDTILVLVDLSLKNKSSLGGSALAQVYNQVGLSSPDVHDNILLKNFLKSILALHNSFNVLAYHDRSDGGLIVTLLEMAFAARSGLDINIFNSTQDPFTQLFNEELGAVFQIKEADYPTFVKIFKQNNVSVDCISIIGAPLFDKKQLININVNQQLVLSKSRAELQQTWSKTSYHIQRLRDNPTSADQEFQSLLDNQDPGLSYKVTFHPEEQLSSFLTVNRPKVAILREQGVNGQQEMAWSFQQAGFNSIDVHMSDIIGGKVTLDNFVGIAACGGFSYGDVLGAGNGWATSVLYNDRARNEFFKFFQERDDTFAFGACNGCQFLSKIKELIPGTENWPSFERNLSEQYEARVCSVEIVSSVNNESIFLKGMGGSRLPIAVAHGEGRASFESKEVLNNFVQQGLVAVNYVDNYGNVTEKYPFNPNGSPSGITGIRSPNGRVLAMMPHPERVTRLEANSYYPKDKLDEWGGYGPWIRLFQNARKWVAERA</sequence>
<dbReference type="UniPathway" id="UPA00074">
    <property type="reaction ID" value="UER00128"/>
</dbReference>
<evidence type="ECO:0000313" key="22">
    <source>
        <dbReference type="EMBL" id="ODV98626.1"/>
    </source>
</evidence>
<dbReference type="PROSITE" id="PS51273">
    <property type="entry name" value="GATASE_TYPE_1"/>
    <property type="match status" value="1"/>
</dbReference>